<sequence length="99" mass="11874">MTMYKTRSIKEYNRKYCSKVLMLFLLKLEREREKKNSNAQHMSTMKWTSCQIFNDFPQRAPLDYIRNILRFQQKSVVIFVIIGNEISYGCPQMKGILKI</sequence>
<gene>
    <name evidence="1" type="ORF">EUGRSUZ_G00821</name>
</gene>
<protein>
    <submittedName>
        <fullName evidence="1">Uncharacterized protein</fullName>
    </submittedName>
</protein>
<name>A0A059BBZ8_EUCGR</name>
<dbReference type="Gramene" id="KCW63205">
    <property type="protein sequence ID" value="KCW63205"/>
    <property type="gene ID" value="EUGRSUZ_G00821"/>
</dbReference>
<dbReference type="EMBL" id="KK198759">
    <property type="protein sequence ID" value="KCW63205.1"/>
    <property type="molecule type" value="Genomic_DNA"/>
</dbReference>
<reference evidence="1" key="1">
    <citation type="submission" date="2013-07" db="EMBL/GenBank/DDBJ databases">
        <title>The genome of Eucalyptus grandis.</title>
        <authorList>
            <person name="Schmutz J."/>
            <person name="Hayes R."/>
            <person name="Myburg A."/>
            <person name="Tuskan G."/>
            <person name="Grattapaglia D."/>
            <person name="Rokhsar D.S."/>
        </authorList>
    </citation>
    <scope>NUCLEOTIDE SEQUENCE</scope>
    <source>
        <tissue evidence="1">Leaf extractions</tissue>
    </source>
</reference>
<organism evidence="1">
    <name type="scientific">Eucalyptus grandis</name>
    <name type="common">Flooded gum</name>
    <dbReference type="NCBI Taxonomy" id="71139"/>
    <lineage>
        <taxon>Eukaryota</taxon>
        <taxon>Viridiplantae</taxon>
        <taxon>Streptophyta</taxon>
        <taxon>Embryophyta</taxon>
        <taxon>Tracheophyta</taxon>
        <taxon>Spermatophyta</taxon>
        <taxon>Magnoliopsida</taxon>
        <taxon>eudicotyledons</taxon>
        <taxon>Gunneridae</taxon>
        <taxon>Pentapetalae</taxon>
        <taxon>rosids</taxon>
        <taxon>malvids</taxon>
        <taxon>Myrtales</taxon>
        <taxon>Myrtaceae</taxon>
        <taxon>Myrtoideae</taxon>
        <taxon>Eucalypteae</taxon>
        <taxon>Eucalyptus</taxon>
    </lineage>
</organism>
<dbReference type="AlphaFoldDB" id="A0A059BBZ8"/>
<accession>A0A059BBZ8</accession>
<proteinExistence type="predicted"/>
<evidence type="ECO:0000313" key="1">
    <source>
        <dbReference type="EMBL" id="KCW63205.1"/>
    </source>
</evidence>
<dbReference type="InParanoid" id="A0A059BBZ8"/>